<protein>
    <recommendedName>
        <fullName evidence="1">Calcineurin-like phosphoesterase domain-containing protein</fullName>
    </recommendedName>
</protein>
<dbReference type="InterPro" id="IPR051918">
    <property type="entry name" value="STPP_CPPED1"/>
</dbReference>
<dbReference type="SUPFAM" id="SSF56300">
    <property type="entry name" value="Metallo-dependent phosphatases"/>
    <property type="match status" value="1"/>
</dbReference>
<feature type="non-terminal residue" evidence="2">
    <location>
        <position position="1"/>
    </location>
</feature>
<accession>X0VGR2</accession>
<dbReference type="GO" id="GO:0016787">
    <property type="term" value="F:hydrolase activity"/>
    <property type="evidence" value="ECO:0007669"/>
    <property type="project" value="InterPro"/>
</dbReference>
<proteinExistence type="predicted"/>
<dbReference type="Pfam" id="PF00149">
    <property type="entry name" value="Metallophos"/>
    <property type="match status" value="1"/>
</dbReference>
<dbReference type="PANTHER" id="PTHR43143">
    <property type="entry name" value="METALLOPHOSPHOESTERASE, CALCINEURIN SUPERFAMILY"/>
    <property type="match status" value="1"/>
</dbReference>
<comment type="caution">
    <text evidence="2">The sequence shown here is derived from an EMBL/GenBank/DDBJ whole genome shotgun (WGS) entry which is preliminary data.</text>
</comment>
<feature type="non-terminal residue" evidence="2">
    <location>
        <position position="264"/>
    </location>
</feature>
<evidence type="ECO:0000259" key="1">
    <source>
        <dbReference type="Pfam" id="PF00149"/>
    </source>
</evidence>
<dbReference type="InterPro" id="IPR004843">
    <property type="entry name" value="Calcineurin-like_PHP"/>
</dbReference>
<dbReference type="EMBL" id="BARS01028873">
    <property type="protein sequence ID" value="GAF99740.1"/>
    <property type="molecule type" value="Genomic_DNA"/>
</dbReference>
<dbReference type="AlphaFoldDB" id="X0VGR2"/>
<evidence type="ECO:0000313" key="2">
    <source>
        <dbReference type="EMBL" id="GAF99740.1"/>
    </source>
</evidence>
<dbReference type="Gene3D" id="3.60.21.10">
    <property type="match status" value="1"/>
</dbReference>
<organism evidence="2">
    <name type="scientific">marine sediment metagenome</name>
    <dbReference type="NCBI Taxonomy" id="412755"/>
    <lineage>
        <taxon>unclassified sequences</taxon>
        <taxon>metagenomes</taxon>
        <taxon>ecological metagenomes</taxon>
    </lineage>
</organism>
<feature type="domain" description="Calcineurin-like phosphoesterase" evidence="1">
    <location>
        <begin position="4"/>
        <end position="213"/>
    </location>
</feature>
<name>X0VGR2_9ZZZZ</name>
<gene>
    <name evidence="2" type="ORF">S01H1_45210</name>
</gene>
<sequence length="264" mass="30268">PIFKYAVISDTHIRPSGESSSPWKTNLLTNDRARWVAHTINAHSPDLVIHLGDIVHPVPHLPTYSSASKVAQEIMGSLSSPYYLVPGNHDVGDKNNPTVPSYIINDEYIEDFHRYHGPTFQSFDHGDIHFVIINSLALNSGLTEEAEQRDWLEDDLDKHRGSRVHVFSHYPPYLHLPNEPSNYDNLDQPARSWLLNLIEEHHVEAFFAGHVHQFFYKRHSETDIYNLLSTCNLRQDFANLFRVEAVEEYGRNDAAKLGYCIVDV</sequence>
<reference evidence="2" key="1">
    <citation type="journal article" date="2014" name="Front. Microbiol.">
        <title>High frequency of phylogenetically diverse reductive dehalogenase-homologous genes in deep subseafloor sedimentary metagenomes.</title>
        <authorList>
            <person name="Kawai M."/>
            <person name="Futagami T."/>
            <person name="Toyoda A."/>
            <person name="Takaki Y."/>
            <person name="Nishi S."/>
            <person name="Hori S."/>
            <person name="Arai W."/>
            <person name="Tsubouchi T."/>
            <person name="Morono Y."/>
            <person name="Uchiyama I."/>
            <person name="Ito T."/>
            <person name="Fujiyama A."/>
            <person name="Inagaki F."/>
            <person name="Takami H."/>
        </authorList>
    </citation>
    <scope>NUCLEOTIDE SEQUENCE</scope>
    <source>
        <strain evidence="2">Expedition CK06-06</strain>
    </source>
</reference>
<dbReference type="PANTHER" id="PTHR43143:SF1">
    <property type="entry name" value="SERINE_THREONINE-PROTEIN PHOSPHATASE CPPED1"/>
    <property type="match status" value="1"/>
</dbReference>
<dbReference type="InterPro" id="IPR029052">
    <property type="entry name" value="Metallo-depent_PP-like"/>
</dbReference>